<dbReference type="PROSITE" id="PS50104">
    <property type="entry name" value="TIR"/>
    <property type="match status" value="1"/>
</dbReference>
<keyword evidence="14" id="KW-0325">Glycoprotein</keyword>
<comment type="similarity">
    <text evidence="3">Belongs to the Toll-like receptor family.</text>
</comment>
<dbReference type="PANTHER" id="PTHR24365:SF522">
    <property type="entry name" value="LOW QUALITY PROTEIN: TOLL-LIKE RECEPTOR 13-RELATED"/>
    <property type="match status" value="1"/>
</dbReference>
<dbReference type="OrthoDB" id="1421090at2759"/>
<dbReference type="OMA" id="CTIAYSE"/>
<evidence type="ECO:0000256" key="10">
    <source>
        <dbReference type="ARBA" id="ARBA00022859"/>
    </source>
</evidence>
<evidence type="ECO:0000256" key="6">
    <source>
        <dbReference type="ARBA" id="ARBA00022614"/>
    </source>
</evidence>
<dbReference type="GeneID" id="113168208"/>
<dbReference type="PANTHER" id="PTHR24365">
    <property type="entry name" value="TOLL-LIKE RECEPTOR"/>
    <property type="match status" value="1"/>
</dbReference>
<keyword evidence="7 16" id="KW-0812">Transmembrane</keyword>
<evidence type="ECO:0000313" key="19">
    <source>
        <dbReference type="Ensembl" id="ENSATEP00000021439.1"/>
    </source>
</evidence>
<comment type="subcellular location">
    <subcellularLocation>
        <location evidence="1">Cell membrane</location>
    </subcellularLocation>
    <subcellularLocation>
        <location evidence="2">Membrane</location>
        <topology evidence="2">Single-pass type I membrane protein</topology>
    </subcellularLocation>
</comment>
<evidence type="ECO:0000256" key="3">
    <source>
        <dbReference type="ARBA" id="ARBA00009634"/>
    </source>
</evidence>
<dbReference type="Proteomes" id="UP000265040">
    <property type="component" value="Chromosome 18"/>
</dbReference>
<evidence type="ECO:0000256" key="9">
    <source>
        <dbReference type="ARBA" id="ARBA00022737"/>
    </source>
</evidence>
<evidence type="ECO:0000256" key="5">
    <source>
        <dbReference type="ARBA" id="ARBA00022588"/>
    </source>
</evidence>
<evidence type="ECO:0000256" key="8">
    <source>
        <dbReference type="ARBA" id="ARBA00022729"/>
    </source>
</evidence>
<dbReference type="InterPro" id="IPR000157">
    <property type="entry name" value="TIR_dom"/>
</dbReference>
<keyword evidence="4" id="KW-1003">Cell membrane</keyword>
<keyword evidence="9" id="KW-0677">Repeat</keyword>
<organism evidence="19 20">
    <name type="scientific">Anabas testudineus</name>
    <name type="common">Climbing perch</name>
    <name type="synonym">Anthias testudineus</name>
    <dbReference type="NCBI Taxonomy" id="64144"/>
    <lineage>
        <taxon>Eukaryota</taxon>
        <taxon>Metazoa</taxon>
        <taxon>Chordata</taxon>
        <taxon>Craniata</taxon>
        <taxon>Vertebrata</taxon>
        <taxon>Euteleostomi</taxon>
        <taxon>Actinopterygii</taxon>
        <taxon>Neopterygii</taxon>
        <taxon>Teleostei</taxon>
        <taxon>Neoteleostei</taxon>
        <taxon>Acanthomorphata</taxon>
        <taxon>Anabantaria</taxon>
        <taxon>Anabantiformes</taxon>
        <taxon>Anabantoidei</taxon>
        <taxon>Anabantidae</taxon>
        <taxon>Anabas</taxon>
    </lineage>
</organism>
<evidence type="ECO:0000256" key="7">
    <source>
        <dbReference type="ARBA" id="ARBA00022692"/>
    </source>
</evidence>
<dbReference type="InterPro" id="IPR003591">
    <property type="entry name" value="Leu-rich_rpt_typical-subtyp"/>
</dbReference>
<dbReference type="PROSITE" id="PS51450">
    <property type="entry name" value="LRR"/>
    <property type="match status" value="3"/>
</dbReference>
<dbReference type="AlphaFoldDB" id="A0A3Q1IQA5"/>
<dbReference type="GO" id="GO:0005886">
    <property type="term" value="C:plasma membrane"/>
    <property type="evidence" value="ECO:0007669"/>
    <property type="project" value="UniProtKB-SubCell"/>
</dbReference>
<keyword evidence="20" id="KW-1185">Reference proteome</keyword>
<dbReference type="InterPro" id="IPR001611">
    <property type="entry name" value="Leu-rich_rpt"/>
</dbReference>
<reference evidence="19" key="3">
    <citation type="submission" date="2025-09" db="UniProtKB">
        <authorList>
            <consortium name="Ensembl"/>
        </authorList>
    </citation>
    <scope>IDENTIFICATION</scope>
</reference>
<dbReference type="InterPro" id="IPR032675">
    <property type="entry name" value="LRR_dom_sf"/>
</dbReference>
<evidence type="ECO:0000256" key="12">
    <source>
        <dbReference type="ARBA" id="ARBA00023136"/>
    </source>
</evidence>
<evidence type="ECO:0000256" key="17">
    <source>
        <dbReference type="SAM" id="SignalP"/>
    </source>
</evidence>
<dbReference type="STRING" id="64144.ENSATEP00000021439"/>
<dbReference type="PRINTS" id="PR01537">
    <property type="entry name" value="INTRLKN1R1F"/>
</dbReference>
<evidence type="ECO:0000256" key="4">
    <source>
        <dbReference type="ARBA" id="ARBA00022475"/>
    </source>
</evidence>
<dbReference type="GO" id="GO:0007165">
    <property type="term" value="P:signal transduction"/>
    <property type="evidence" value="ECO:0007669"/>
    <property type="project" value="InterPro"/>
</dbReference>
<dbReference type="FunFam" id="3.80.10.10:FF:001164">
    <property type="entry name" value="GH01279p"/>
    <property type="match status" value="1"/>
</dbReference>
<dbReference type="SMART" id="SM00369">
    <property type="entry name" value="LRR_TYP"/>
    <property type="match status" value="15"/>
</dbReference>
<keyword evidence="13" id="KW-0675">Receptor</keyword>
<dbReference type="InterPro" id="IPR035897">
    <property type="entry name" value="Toll_tir_struct_dom_sf"/>
</dbReference>
<dbReference type="FunFam" id="3.40.50.10140:FF:000001">
    <property type="entry name" value="Toll-like receptor 2"/>
    <property type="match status" value="1"/>
</dbReference>
<dbReference type="RefSeq" id="XP_026224981.1">
    <property type="nucleotide sequence ID" value="XM_026369196.1"/>
</dbReference>
<evidence type="ECO:0000256" key="1">
    <source>
        <dbReference type="ARBA" id="ARBA00004236"/>
    </source>
</evidence>
<feature type="signal peptide" evidence="17">
    <location>
        <begin position="1"/>
        <end position="24"/>
    </location>
</feature>
<feature type="domain" description="TIR" evidence="18">
    <location>
        <begin position="782"/>
        <end position="923"/>
    </location>
</feature>
<name>A0A3Q1IQA5_ANATE</name>
<keyword evidence="12 16" id="KW-0472">Membrane</keyword>
<reference evidence="19" key="2">
    <citation type="submission" date="2025-08" db="UniProtKB">
        <authorList>
            <consortium name="Ensembl"/>
        </authorList>
    </citation>
    <scope>IDENTIFICATION</scope>
</reference>
<evidence type="ECO:0000256" key="13">
    <source>
        <dbReference type="ARBA" id="ARBA00023170"/>
    </source>
</evidence>
<dbReference type="SMART" id="SM00364">
    <property type="entry name" value="LRR_BAC"/>
    <property type="match status" value="4"/>
</dbReference>
<proteinExistence type="inferred from homology"/>
<dbReference type="Pfam" id="PF13855">
    <property type="entry name" value="LRR_8"/>
    <property type="match status" value="5"/>
</dbReference>
<protein>
    <recommendedName>
        <fullName evidence="18">TIR domain-containing protein</fullName>
    </recommendedName>
</protein>
<dbReference type="GO" id="GO:0038023">
    <property type="term" value="F:signaling receptor activity"/>
    <property type="evidence" value="ECO:0007669"/>
    <property type="project" value="TreeGrafter"/>
</dbReference>
<dbReference type="Ensembl" id="ENSATET00000021798.3">
    <property type="protein sequence ID" value="ENSATEP00000021439.1"/>
    <property type="gene ID" value="ENSATEG00000014888.3"/>
</dbReference>
<dbReference type="Gene3D" id="3.40.50.10140">
    <property type="entry name" value="Toll/interleukin-1 receptor homology (TIR) domain"/>
    <property type="match status" value="1"/>
</dbReference>
<accession>A0A3Q1IQA5</accession>
<feature type="transmembrane region" description="Helical" evidence="16">
    <location>
        <begin position="741"/>
        <end position="771"/>
    </location>
</feature>
<evidence type="ECO:0000256" key="2">
    <source>
        <dbReference type="ARBA" id="ARBA00004479"/>
    </source>
</evidence>
<dbReference type="GO" id="GO:0006954">
    <property type="term" value="P:inflammatory response"/>
    <property type="evidence" value="ECO:0007669"/>
    <property type="project" value="UniProtKB-KW"/>
</dbReference>
<reference evidence="19" key="1">
    <citation type="submission" date="2021-04" db="EMBL/GenBank/DDBJ databases">
        <authorList>
            <consortium name="Wellcome Sanger Institute Data Sharing"/>
        </authorList>
    </citation>
    <scope>NUCLEOTIDE SEQUENCE [LARGE SCALE GENOMIC DNA]</scope>
</reference>
<keyword evidence="6" id="KW-0433">Leucine-rich repeat</keyword>
<dbReference type="Pfam" id="PF01582">
    <property type="entry name" value="TIR"/>
    <property type="match status" value="1"/>
</dbReference>
<evidence type="ECO:0000313" key="20">
    <source>
        <dbReference type="Proteomes" id="UP000265040"/>
    </source>
</evidence>
<dbReference type="GeneTree" id="ENSGT00940000163999"/>
<evidence type="ECO:0000256" key="14">
    <source>
        <dbReference type="ARBA" id="ARBA00023180"/>
    </source>
</evidence>
<evidence type="ECO:0000256" key="15">
    <source>
        <dbReference type="ARBA" id="ARBA00023198"/>
    </source>
</evidence>
<keyword evidence="11 16" id="KW-1133">Transmembrane helix</keyword>
<dbReference type="FunFam" id="3.80.10.10:FF:001438">
    <property type="entry name" value="Uncharacterized protein"/>
    <property type="match status" value="1"/>
</dbReference>
<keyword evidence="15" id="KW-0395">Inflammatory response</keyword>
<sequence>MCTIGSSTLLLVSLLSFMLHALLAFSLKNCTIAYSENPNYVWVSCQNHELTAVPDDIPRTTTSLDISSNHILKITRSDFRGLSKLGAIEAQYNEISHIDDGAFADLAELTFLMMDYNNLISLTDNMFQGLFKLAALSLYKNYISYISPKAFQSLENLKLVILGSNQLHEISMIAPILQLPTLHSLFLGYNYLTSFESDELSLNVSNLRSLQLSMNPLRKFSITKDVFPFLQSLDFSRCFSDIEWDVSNKTYLRSLTSLFFSGVYISFEAHRVILQTASSLQTLSLLFMKRYIEAGLIDIACQISSLRTLVVTDSHIGILDDNLLRSCSQLTELKLSDNELSELSDNSLRSVTQLTLLQLDFNHLTKLPLALRGLSELKTLNLRSNFISQLDCLDFQHMTRLTDLNLNHNRLSSLQGCVFQNLNNLKVLDVGENAVFTFDGTFKANLQKLEYLNLHDNALLSLHQGDFGNLSSLSVLDLESDTYYGVYGGPFERLYHLQSLSLSLGDCREEVFRGLAHLENLTLHLTWKWDGSGQNNEPPFSNLQNLKKLVIKVYDDYETKISPDLLKGLKSLEYFMSERFFKKSLHPDTFKYTPQLRSLQIIHSDLSDLSPELFWPIPNLQALDLSNNLFRALDFLPPANLPALGWLKLSENKLSIINESVFRSLPALIYLDLTDNPLACECSNFGFNQWVLINNQTQVLNGHQYSCAFPVSQQGNHFLDFDIHSCWVDASFTCFISSTCLILFTLLASFIYHFLRWHLAYAYYLFLAFLYDKKRRKKRAAHQFDAFVSYNVHDEDWVYRELLPVLEGQQGWRLCLHHRDFEPGKLIIENITDAIYGSRKTICIISRHYLQSEWCSKEIQMASFRLFEEHEDVLILLFLEDIPTHRLSPYYRMRSLVKRCTYLSWQQAGPQTGAFWLNMRRALETTETPTEHTHNLLTGDPSLI</sequence>
<feature type="chain" id="PRO_5018652323" description="TIR domain-containing protein" evidence="17">
    <location>
        <begin position="25"/>
        <end position="944"/>
    </location>
</feature>
<evidence type="ECO:0000259" key="18">
    <source>
        <dbReference type="PROSITE" id="PS50104"/>
    </source>
</evidence>
<evidence type="ECO:0000256" key="11">
    <source>
        <dbReference type="ARBA" id="ARBA00022989"/>
    </source>
</evidence>
<keyword evidence="8 17" id="KW-0732">Signal</keyword>
<dbReference type="SUPFAM" id="SSF52200">
    <property type="entry name" value="Toll/Interleukin receptor TIR domain"/>
    <property type="match status" value="1"/>
</dbReference>
<dbReference type="GO" id="GO:0045087">
    <property type="term" value="P:innate immune response"/>
    <property type="evidence" value="ECO:0007669"/>
    <property type="project" value="UniProtKB-KW"/>
</dbReference>
<keyword evidence="10" id="KW-0391">Immunity</keyword>
<dbReference type="InParanoid" id="A0A3Q1IQA5"/>
<evidence type="ECO:0000256" key="16">
    <source>
        <dbReference type="SAM" id="Phobius"/>
    </source>
</evidence>
<dbReference type="Gene3D" id="3.80.10.10">
    <property type="entry name" value="Ribonuclease Inhibitor"/>
    <property type="match status" value="3"/>
</dbReference>
<dbReference type="SUPFAM" id="SSF52058">
    <property type="entry name" value="L domain-like"/>
    <property type="match status" value="3"/>
</dbReference>
<dbReference type="SMART" id="SM00255">
    <property type="entry name" value="TIR"/>
    <property type="match status" value="1"/>
</dbReference>
<keyword evidence="5" id="KW-0399">Innate immunity</keyword>